<dbReference type="EMBL" id="VLLN01000034">
    <property type="protein sequence ID" value="TWJ13881.1"/>
    <property type="molecule type" value="Genomic_DNA"/>
</dbReference>
<evidence type="ECO:0000313" key="10">
    <source>
        <dbReference type="EMBL" id="TWJ13881.1"/>
    </source>
</evidence>
<dbReference type="InterPro" id="IPR004568">
    <property type="entry name" value="Ppantetheine-prot_Trfase_dom"/>
</dbReference>
<evidence type="ECO:0000256" key="6">
    <source>
        <dbReference type="ARBA" id="ARBA00023098"/>
    </source>
</evidence>
<evidence type="ECO:0000256" key="1">
    <source>
        <dbReference type="ARBA" id="ARBA00022516"/>
    </source>
</evidence>
<dbReference type="Pfam" id="PF01648">
    <property type="entry name" value="ACPS"/>
    <property type="match status" value="1"/>
</dbReference>
<dbReference type="NCBIfam" id="NF011250">
    <property type="entry name" value="PRK14656.1"/>
    <property type="match status" value="1"/>
</dbReference>
<feature type="binding site" evidence="8">
    <location>
        <position position="8"/>
    </location>
    <ligand>
        <name>Mg(2+)</name>
        <dbReference type="ChEBI" id="CHEBI:18420"/>
    </ligand>
</feature>
<dbReference type="GO" id="GO:0000287">
    <property type="term" value="F:magnesium ion binding"/>
    <property type="evidence" value="ECO:0007669"/>
    <property type="project" value="UniProtKB-UniRule"/>
</dbReference>
<sequence length="126" mass="13853">MIFGIGVDIVDTARFERFVRENNRALLERLFTAGEIAYCAPRKQCATHYASRFAAKEAFLKALGTGLRDGLSWHDLEVVNDQLGKPSLRFTGKAAEMYARHNLKACHLSISHDGSAAVAMVVLEGA</sequence>
<dbReference type="GO" id="GO:0005737">
    <property type="term" value="C:cytoplasm"/>
    <property type="evidence" value="ECO:0007669"/>
    <property type="project" value="UniProtKB-SubCell"/>
</dbReference>
<evidence type="ECO:0000256" key="5">
    <source>
        <dbReference type="ARBA" id="ARBA00022842"/>
    </source>
</evidence>
<accession>A0A562V7M1</accession>
<dbReference type="HAMAP" id="MF_00101">
    <property type="entry name" value="AcpS"/>
    <property type="match status" value="1"/>
</dbReference>
<evidence type="ECO:0000313" key="11">
    <source>
        <dbReference type="Proteomes" id="UP000319449"/>
    </source>
</evidence>
<dbReference type="NCBIfam" id="NF000832">
    <property type="entry name" value="PRK00070.3-2"/>
    <property type="match status" value="1"/>
</dbReference>
<keyword evidence="3 8" id="KW-0479">Metal-binding</keyword>
<dbReference type="AlphaFoldDB" id="A0A562V7M1"/>
<dbReference type="Gene3D" id="3.90.470.20">
    <property type="entry name" value="4'-phosphopantetheinyl transferase domain"/>
    <property type="match status" value="1"/>
</dbReference>
<keyword evidence="8" id="KW-0963">Cytoplasm</keyword>
<dbReference type="NCBIfam" id="TIGR00516">
    <property type="entry name" value="acpS"/>
    <property type="match status" value="1"/>
</dbReference>
<keyword evidence="5 8" id="KW-0460">Magnesium</keyword>
<keyword evidence="2 8" id="KW-0808">Transferase</keyword>
<reference evidence="10 11" key="1">
    <citation type="submission" date="2019-07" db="EMBL/GenBank/DDBJ databases">
        <title>Genomic Encyclopedia of Archaeal and Bacterial Type Strains, Phase II (KMG-II): from individual species to whole genera.</title>
        <authorList>
            <person name="Goeker M."/>
        </authorList>
    </citation>
    <scope>NUCLEOTIDE SEQUENCE [LARGE SCALE GENOMIC DNA]</scope>
    <source>
        <strain evidence="10 11">ATCC BAA-1139</strain>
    </source>
</reference>
<dbReference type="RefSeq" id="WP_145025488.1">
    <property type="nucleotide sequence ID" value="NZ_VLLN01000034.1"/>
</dbReference>
<evidence type="ECO:0000256" key="7">
    <source>
        <dbReference type="ARBA" id="ARBA00023160"/>
    </source>
</evidence>
<dbReference type="InterPro" id="IPR002582">
    <property type="entry name" value="ACPS"/>
</dbReference>
<dbReference type="InterPro" id="IPR037143">
    <property type="entry name" value="4-PPantetheinyl_Trfase_dom_sf"/>
</dbReference>
<dbReference type="Proteomes" id="UP000319449">
    <property type="component" value="Unassembled WGS sequence"/>
</dbReference>
<keyword evidence="6 8" id="KW-0443">Lipid metabolism</keyword>
<protein>
    <recommendedName>
        <fullName evidence="8">Holo-[acyl-carrier-protein] synthase</fullName>
        <shortName evidence="8">Holo-ACP synthase</shortName>
        <ecNumber evidence="8">2.7.8.7</ecNumber>
    </recommendedName>
    <alternativeName>
        <fullName evidence="8">4'-phosphopantetheinyl transferase AcpS</fullName>
    </alternativeName>
</protein>
<evidence type="ECO:0000256" key="2">
    <source>
        <dbReference type="ARBA" id="ARBA00022679"/>
    </source>
</evidence>
<dbReference type="GO" id="GO:0006633">
    <property type="term" value="P:fatty acid biosynthetic process"/>
    <property type="evidence" value="ECO:0007669"/>
    <property type="project" value="UniProtKB-UniRule"/>
</dbReference>
<evidence type="ECO:0000256" key="4">
    <source>
        <dbReference type="ARBA" id="ARBA00022832"/>
    </source>
</evidence>
<comment type="catalytic activity">
    <reaction evidence="8">
        <text>apo-[ACP] + CoA = holo-[ACP] + adenosine 3',5'-bisphosphate + H(+)</text>
        <dbReference type="Rhea" id="RHEA:12068"/>
        <dbReference type="Rhea" id="RHEA-COMP:9685"/>
        <dbReference type="Rhea" id="RHEA-COMP:9690"/>
        <dbReference type="ChEBI" id="CHEBI:15378"/>
        <dbReference type="ChEBI" id="CHEBI:29999"/>
        <dbReference type="ChEBI" id="CHEBI:57287"/>
        <dbReference type="ChEBI" id="CHEBI:58343"/>
        <dbReference type="ChEBI" id="CHEBI:64479"/>
        <dbReference type="EC" id="2.7.8.7"/>
    </reaction>
</comment>
<name>A0A562V7M1_9BACT</name>
<keyword evidence="7 8" id="KW-0275">Fatty acid biosynthesis</keyword>
<organism evidence="10 11">
    <name type="scientific">Geobacter argillaceus</name>
    <dbReference type="NCBI Taxonomy" id="345631"/>
    <lineage>
        <taxon>Bacteria</taxon>
        <taxon>Pseudomonadati</taxon>
        <taxon>Thermodesulfobacteriota</taxon>
        <taxon>Desulfuromonadia</taxon>
        <taxon>Geobacterales</taxon>
        <taxon>Geobacteraceae</taxon>
        <taxon>Geobacter</taxon>
    </lineage>
</organism>
<proteinExistence type="inferred from homology"/>
<comment type="caution">
    <text evidence="10">The sequence shown here is derived from an EMBL/GenBank/DDBJ whole genome shotgun (WGS) entry which is preliminary data.</text>
</comment>
<dbReference type="OrthoDB" id="517356at2"/>
<comment type="cofactor">
    <cofactor evidence="8">
        <name>Mg(2+)</name>
        <dbReference type="ChEBI" id="CHEBI:18420"/>
    </cofactor>
</comment>
<evidence type="ECO:0000256" key="8">
    <source>
        <dbReference type="HAMAP-Rule" id="MF_00101"/>
    </source>
</evidence>
<dbReference type="EC" id="2.7.8.7" evidence="8"/>
<keyword evidence="4 8" id="KW-0276">Fatty acid metabolism</keyword>
<comment type="similarity">
    <text evidence="8">Belongs to the P-Pant transferase superfamily. AcpS family.</text>
</comment>
<dbReference type="SUPFAM" id="SSF56214">
    <property type="entry name" value="4'-phosphopantetheinyl transferase"/>
    <property type="match status" value="1"/>
</dbReference>
<keyword evidence="1 8" id="KW-0444">Lipid biosynthesis</keyword>
<dbReference type="GO" id="GO:0008897">
    <property type="term" value="F:holo-[acyl-carrier-protein] synthase activity"/>
    <property type="evidence" value="ECO:0007669"/>
    <property type="project" value="UniProtKB-UniRule"/>
</dbReference>
<feature type="domain" description="4'-phosphopantetheinyl transferase" evidence="9">
    <location>
        <begin position="4"/>
        <end position="103"/>
    </location>
</feature>
<feature type="binding site" evidence="8">
    <location>
        <position position="57"/>
    </location>
    <ligand>
        <name>Mg(2+)</name>
        <dbReference type="ChEBI" id="CHEBI:18420"/>
    </ligand>
</feature>
<gene>
    <name evidence="8" type="primary">acpS</name>
    <name evidence="10" type="ORF">JN12_03671</name>
</gene>
<keyword evidence="11" id="KW-1185">Reference proteome</keyword>
<evidence type="ECO:0000256" key="3">
    <source>
        <dbReference type="ARBA" id="ARBA00022723"/>
    </source>
</evidence>
<comment type="function">
    <text evidence="8">Transfers the 4'-phosphopantetheine moiety from coenzyme A to a Ser of acyl-carrier-protein.</text>
</comment>
<dbReference type="NCBIfam" id="TIGR00556">
    <property type="entry name" value="pantethn_trn"/>
    <property type="match status" value="1"/>
</dbReference>
<comment type="subcellular location">
    <subcellularLocation>
        <location evidence="8">Cytoplasm</location>
    </subcellularLocation>
</comment>
<dbReference type="InterPro" id="IPR008278">
    <property type="entry name" value="4-PPantetheinyl_Trfase_dom"/>
</dbReference>
<evidence type="ECO:0000259" key="9">
    <source>
        <dbReference type="Pfam" id="PF01648"/>
    </source>
</evidence>